<evidence type="ECO:0000313" key="4">
    <source>
        <dbReference type="Proteomes" id="UP000570474"/>
    </source>
</evidence>
<sequence>MDIKAYIESGIIESYVLGLAAPEEEAELLELSRTYPEVKAAVLHCEKWLSEVSDQYAVTAPAGLKARLVDHLQDEFTEPERQVPVLPIRRENIFRYAAAVLLLLLGISGLLNIYFYNRYRNVSQDFVHLQSQHDMMAADNKVYQARFAAMTHELQLITAPGTLKVLLSGVPGRNDSQVTVYWNTHTKNVYLIINHLPVPPEGKQYQLWALVNGKPVSAGLLENACSDLCAVAPVQQAEAFAVTLEKAGGSPAPTMDQMFVLGKVSI</sequence>
<dbReference type="RefSeq" id="WP_168873782.1">
    <property type="nucleotide sequence ID" value="NZ_JABAIA010000003.1"/>
</dbReference>
<name>A0A847RLF7_9BACT</name>
<keyword evidence="1" id="KW-0812">Transmembrane</keyword>
<gene>
    <name evidence="3" type="ORF">HGH92_26270</name>
</gene>
<protein>
    <submittedName>
        <fullName evidence="3">Anti-sigma factor</fullName>
    </submittedName>
</protein>
<dbReference type="InterPro" id="IPR018764">
    <property type="entry name" value="RskA_C"/>
</dbReference>
<keyword evidence="1" id="KW-0472">Membrane</keyword>
<dbReference type="InterPro" id="IPR051474">
    <property type="entry name" value="Anti-sigma-K/W_factor"/>
</dbReference>
<evidence type="ECO:0000313" key="3">
    <source>
        <dbReference type="EMBL" id="NLR67839.1"/>
    </source>
</evidence>
<accession>A0A847RLF7</accession>
<proteinExistence type="predicted"/>
<dbReference type="Pfam" id="PF10099">
    <property type="entry name" value="RskA_C"/>
    <property type="match status" value="1"/>
</dbReference>
<dbReference type="PANTHER" id="PTHR37461">
    <property type="entry name" value="ANTI-SIGMA-K FACTOR RSKA"/>
    <property type="match status" value="1"/>
</dbReference>
<evidence type="ECO:0000256" key="1">
    <source>
        <dbReference type="SAM" id="Phobius"/>
    </source>
</evidence>
<reference evidence="3 4" key="1">
    <citation type="submission" date="2020-04" db="EMBL/GenBank/DDBJ databases">
        <authorList>
            <person name="Yin C."/>
        </authorList>
    </citation>
    <scope>NUCLEOTIDE SEQUENCE [LARGE SCALE GENOMIC DNA]</scope>
    <source>
        <strain evidence="3 4">Ae27</strain>
    </source>
</reference>
<feature type="domain" description="Anti-sigma K factor RskA C-terminal" evidence="2">
    <location>
        <begin position="97"/>
        <end position="254"/>
    </location>
</feature>
<dbReference type="AlphaFoldDB" id="A0A847RLF7"/>
<comment type="caution">
    <text evidence="3">The sequence shown here is derived from an EMBL/GenBank/DDBJ whole genome shotgun (WGS) entry which is preliminary data.</text>
</comment>
<keyword evidence="4" id="KW-1185">Reference proteome</keyword>
<dbReference type="EMBL" id="JABAIA010000003">
    <property type="protein sequence ID" value="NLR67839.1"/>
    <property type="molecule type" value="Genomic_DNA"/>
</dbReference>
<organism evidence="3 4">
    <name type="scientific">Chitinophaga varians</name>
    <dbReference type="NCBI Taxonomy" id="2202339"/>
    <lineage>
        <taxon>Bacteria</taxon>
        <taxon>Pseudomonadati</taxon>
        <taxon>Bacteroidota</taxon>
        <taxon>Chitinophagia</taxon>
        <taxon>Chitinophagales</taxon>
        <taxon>Chitinophagaceae</taxon>
        <taxon>Chitinophaga</taxon>
    </lineage>
</organism>
<dbReference type="GO" id="GO:0006417">
    <property type="term" value="P:regulation of translation"/>
    <property type="evidence" value="ECO:0007669"/>
    <property type="project" value="TreeGrafter"/>
</dbReference>
<dbReference type="PANTHER" id="PTHR37461:SF1">
    <property type="entry name" value="ANTI-SIGMA-K FACTOR RSKA"/>
    <property type="match status" value="1"/>
</dbReference>
<feature type="transmembrane region" description="Helical" evidence="1">
    <location>
        <begin position="96"/>
        <end position="116"/>
    </location>
</feature>
<dbReference type="Proteomes" id="UP000570474">
    <property type="component" value="Unassembled WGS sequence"/>
</dbReference>
<keyword evidence="1" id="KW-1133">Transmembrane helix</keyword>
<dbReference type="GO" id="GO:0005886">
    <property type="term" value="C:plasma membrane"/>
    <property type="evidence" value="ECO:0007669"/>
    <property type="project" value="InterPro"/>
</dbReference>
<evidence type="ECO:0000259" key="2">
    <source>
        <dbReference type="Pfam" id="PF10099"/>
    </source>
</evidence>
<dbReference type="GO" id="GO:0016989">
    <property type="term" value="F:sigma factor antagonist activity"/>
    <property type="evidence" value="ECO:0007669"/>
    <property type="project" value="TreeGrafter"/>
</dbReference>